<evidence type="ECO:0000313" key="3">
    <source>
        <dbReference type="Proteomes" id="UP001141806"/>
    </source>
</evidence>
<protein>
    <submittedName>
        <fullName evidence="2">Uncharacterized protein</fullName>
    </submittedName>
</protein>
<accession>A0A9Q0K193</accession>
<keyword evidence="3" id="KW-1185">Reference proteome</keyword>
<gene>
    <name evidence="2" type="ORF">NE237_025331</name>
</gene>
<dbReference type="Proteomes" id="UP001141806">
    <property type="component" value="Unassembled WGS sequence"/>
</dbReference>
<feature type="region of interest" description="Disordered" evidence="1">
    <location>
        <begin position="1"/>
        <end position="34"/>
    </location>
</feature>
<evidence type="ECO:0000313" key="2">
    <source>
        <dbReference type="EMBL" id="KAJ4958220.1"/>
    </source>
</evidence>
<dbReference type="EMBL" id="JAMYWD010000010">
    <property type="protein sequence ID" value="KAJ4958220.1"/>
    <property type="molecule type" value="Genomic_DNA"/>
</dbReference>
<name>A0A9Q0K193_9MAGN</name>
<reference evidence="2" key="1">
    <citation type="journal article" date="2023" name="Plant J.">
        <title>The genome of the king protea, Protea cynaroides.</title>
        <authorList>
            <person name="Chang J."/>
            <person name="Duong T.A."/>
            <person name="Schoeman C."/>
            <person name="Ma X."/>
            <person name="Roodt D."/>
            <person name="Barker N."/>
            <person name="Li Z."/>
            <person name="Van de Peer Y."/>
            <person name="Mizrachi E."/>
        </authorList>
    </citation>
    <scope>NUCLEOTIDE SEQUENCE</scope>
    <source>
        <tissue evidence="2">Young leaves</tissue>
    </source>
</reference>
<organism evidence="2 3">
    <name type="scientific">Protea cynaroides</name>
    <dbReference type="NCBI Taxonomy" id="273540"/>
    <lineage>
        <taxon>Eukaryota</taxon>
        <taxon>Viridiplantae</taxon>
        <taxon>Streptophyta</taxon>
        <taxon>Embryophyta</taxon>
        <taxon>Tracheophyta</taxon>
        <taxon>Spermatophyta</taxon>
        <taxon>Magnoliopsida</taxon>
        <taxon>Proteales</taxon>
        <taxon>Proteaceae</taxon>
        <taxon>Protea</taxon>
    </lineage>
</organism>
<sequence>MRSEDIQWGGQGDFREQIGSGFTGSTPENEKGGLSHSFTRIGVDVEGQSWGLDWGLHKKMKGIVGSRSGDPTGACVLSLFQNTLKSSRDLNLDQQNLLCNRAHRKLHGPAGSPMALFSPPPIHVSWHKHVRSSMNSTSECKSGCSRLIQDRFDGVSYPSVDLLDG</sequence>
<comment type="caution">
    <text evidence="2">The sequence shown here is derived from an EMBL/GenBank/DDBJ whole genome shotgun (WGS) entry which is preliminary data.</text>
</comment>
<proteinExistence type="predicted"/>
<dbReference type="AlphaFoldDB" id="A0A9Q0K193"/>
<evidence type="ECO:0000256" key="1">
    <source>
        <dbReference type="SAM" id="MobiDB-lite"/>
    </source>
</evidence>